<dbReference type="Gene3D" id="3.30.420.10">
    <property type="entry name" value="Ribonuclease H-like superfamily/Ribonuclease H"/>
    <property type="match status" value="1"/>
</dbReference>
<organism evidence="2 3">
    <name type="scientific">Anaeromyxobacter diazotrophicus</name>
    <dbReference type="NCBI Taxonomy" id="2590199"/>
    <lineage>
        <taxon>Bacteria</taxon>
        <taxon>Pseudomonadati</taxon>
        <taxon>Myxococcota</taxon>
        <taxon>Myxococcia</taxon>
        <taxon>Myxococcales</taxon>
        <taxon>Cystobacterineae</taxon>
        <taxon>Anaeromyxobacteraceae</taxon>
        <taxon>Anaeromyxobacter</taxon>
    </lineage>
</organism>
<dbReference type="InterPro" id="IPR036397">
    <property type="entry name" value="RNaseH_sf"/>
</dbReference>
<feature type="domain" description="Exonuclease" evidence="1">
    <location>
        <begin position="2"/>
        <end position="168"/>
    </location>
</feature>
<dbReference type="GO" id="GO:0006259">
    <property type="term" value="P:DNA metabolic process"/>
    <property type="evidence" value="ECO:0007669"/>
    <property type="project" value="UniProtKB-ARBA"/>
</dbReference>
<reference evidence="3" key="1">
    <citation type="journal article" date="2020" name="Appl. Environ. Microbiol.">
        <title>Diazotrophic Anaeromyxobacter Isolates from Soils.</title>
        <authorList>
            <person name="Masuda Y."/>
            <person name="Yamanaka H."/>
            <person name="Xu Z.X."/>
            <person name="Shiratori Y."/>
            <person name="Aono T."/>
            <person name="Amachi S."/>
            <person name="Senoo K."/>
            <person name="Itoh H."/>
        </authorList>
    </citation>
    <scope>NUCLEOTIDE SEQUENCE [LARGE SCALE GENOMIC DNA]</scope>
    <source>
        <strain evidence="3">R267</strain>
    </source>
</reference>
<dbReference type="SUPFAM" id="SSF53098">
    <property type="entry name" value="Ribonuclease H-like"/>
    <property type="match status" value="1"/>
</dbReference>
<evidence type="ECO:0000313" key="3">
    <source>
        <dbReference type="Proteomes" id="UP000503640"/>
    </source>
</evidence>
<protein>
    <recommendedName>
        <fullName evidence="1">Exonuclease domain-containing protein</fullName>
    </recommendedName>
</protein>
<dbReference type="InterPro" id="IPR013520">
    <property type="entry name" value="Ribonucl_H"/>
</dbReference>
<name>A0A7I9VIS6_9BACT</name>
<dbReference type="GO" id="GO:0004527">
    <property type="term" value="F:exonuclease activity"/>
    <property type="evidence" value="ECO:0007669"/>
    <property type="project" value="UniProtKB-ARBA"/>
</dbReference>
<dbReference type="RefSeq" id="WP_176063178.1">
    <property type="nucleotide sequence ID" value="NZ_BJTG01000002.1"/>
</dbReference>
<comment type="caution">
    <text evidence="2">The sequence shown here is derived from an EMBL/GenBank/DDBJ whole genome shotgun (WGS) entry which is preliminary data.</text>
</comment>
<keyword evidence="3" id="KW-1185">Reference proteome</keyword>
<dbReference type="AlphaFoldDB" id="A0A7I9VIS6"/>
<accession>A0A7I9VIS6</accession>
<dbReference type="InterPro" id="IPR012337">
    <property type="entry name" value="RNaseH-like_sf"/>
</dbReference>
<evidence type="ECO:0000313" key="2">
    <source>
        <dbReference type="EMBL" id="GEJ56048.1"/>
    </source>
</evidence>
<dbReference type="Proteomes" id="UP000503640">
    <property type="component" value="Unassembled WGS sequence"/>
</dbReference>
<gene>
    <name evidence="2" type="ORF">AMYX_07890</name>
</gene>
<dbReference type="EMBL" id="BJTG01000002">
    <property type="protein sequence ID" value="GEJ56048.1"/>
    <property type="molecule type" value="Genomic_DNA"/>
</dbReference>
<sequence length="172" mass="19263">MSLIVVDVEADGPVPPLYSMVSFGAVVVEPSLELAFKGEVRPISDRFLPEALAISGVSREAHLRFEEPGPVMERFAAWIAEVSKGRPVFCSDNLAFDWQFINYYFHAYLGKNPFGWSGRRIGDLYCGMVKDGYATWKHLRRTPHDHDPVNDARANAGVMLQLIELGLKLPAR</sequence>
<evidence type="ECO:0000259" key="1">
    <source>
        <dbReference type="SMART" id="SM00479"/>
    </source>
</evidence>
<dbReference type="SMART" id="SM00479">
    <property type="entry name" value="EXOIII"/>
    <property type="match status" value="1"/>
</dbReference>
<proteinExistence type="predicted"/>
<dbReference type="GO" id="GO:0003676">
    <property type="term" value="F:nucleic acid binding"/>
    <property type="evidence" value="ECO:0007669"/>
    <property type="project" value="InterPro"/>
</dbReference>